<protein>
    <submittedName>
        <fullName evidence="1">Uncharacterized protein</fullName>
    </submittedName>
</protein>
<proteinExistence type="predicted"/>
<accession>A0A1T4PKT7</accession>
<gene>
    <name evidence="1" type="ORF">SAMN02745110_02033</name>
</gene>
<keyword evidence="2" id="KW-1185">Reference proteome</keyword>
<dbReference type="RefSeq" id="WP_078787840.1">
    <property type="nucleotide sequence ID" value="NZ_FMTO01000011.1"/>
</dbReference>
<evidence type="ECO:0000313" key="1">
    <source>
        <dbReference type="EMBL" id="SJZ91856.1"/>
    </source>
</evidence>
<name>A0A1T4PKT7_9FIRM</name>
<evidence type="ECO:0000313" key="2">
    <source>
        <dbReference type="Proteomes" id="UP000189857"/>
    </source>
</evidence>
<sequence length="74" mass="8285">MNVITIQEMYDKTVARSMLAYDTNELAASALYSTMASSLVSEPVKTVVCTMIDDNGVIVKQEKWIKPDLPEEKE</sequence>
<dbReference type="EMBL" id="FUXA01000012">
    <property type="protein sequence ID" value="SJZ91856.1"/>
    <property type="molecule type" value="Genomic_DNA"/>
</dbReference>
<dbReference type="AlphaFoldDB" id="A0A1T4PKT7"/>
<organism evidence="1 2">
    <name type="scientific">Eubacterium ruminantium</name>
    <dbReference type="NCBI Taxonomy" id="42322"/>
    <lineage>
        <taxon>Bacteria</taxon>
        <taxon>Bacillati</taxon>
        <taxon>Bacillota</taxon>
        <taxon>Clostridia</taxon>
        <taxon>Eubacteriales</taxon>
        <taxon>Eubacteriaceae</taxon>
        <taxon>Eubacterium</taxon>
    </lineage>
</organism>
<reference evidence="1 2" key="1">
    <citation type="submission" date="2017-02" db="EMBL/GenBank/DDBJ databases">
        <authorList>
            <person name="Peterson S.W."/>
        </authorList>
    </citation>
    <scope>NUCLEOTIDE SEQUENCE [LARGE SCALE GENOMIC DNA]</scope>
    <source>
        <strain evidence="1 2">ATCC 17233</strain>
    </source>
</reference>
<dbReference type="Proteomes" id="UP000189857">
    <property type="component" value="Unassembled WGS sequence"/>
</dbReference>